<dbReference type="Pfam" id="PF10673">
    <property type="entry name" value="DUF2487"/>
    <property type="match status" value="1"/>
</dbReference>
<comment type="caution">
    <text evidence="1">The sequence shown here is derived from an EMBL/GenBank/DDBJ whole genome shotgun (WGS) entry which is preliminary data.</text>
</comment>
<dbReference type="EMBL" id="JBHRRZ010000014">
    <property type="protein sequence ID" value="MFC2948319.1"/>
    <property type="molecule type" value="Genomic_DNA"/>
</dbReference>
<dbReference type="Proteomes" id="UP001595387">
    <property type="component" value="Unassembled WGS sequence"/>
</dbReference>
<proteinExistence type="predicted"/>
<organism evidence="1 2">
    <name type="scientific">Virgibacillus sediminis</name>
    <dbReference type="NCBI Taxonomy" id="202260"/>
    <lineage>
        <taxon>Bacteria</taxon>
        <taxon>Bacillati</taxon>
        <taxon>Bacillota</taxon>
        <taxon>Bacilli</taxon>
        <taxon>Bacillales</taxon>
        <taxon>Bacillaceae</taxon>
        <taxon>Virgibacillus</taxon>
    </lineage>
</organism>
<protein>
    <submittedName>
        <fullName evidence="1">YpiF family protein</fullName>
    </submittedName>
</protein>
<dbReference type="RefSeq" id="WP_390305146.1">
    <property type="nucleotide sequence ID" value="NZ_JBHRRZ010000014.1"/>
</dbReference>
<dbReference type="InterPro" id="IPR019615">
    <property type="entry name" value="DUF2487"/>
</dbReference>
<name>A0ABV7A652_9BACI</name>
<evidence type="ECO:0000313" key="2">
    <source>
        <dbReference type="Proteomes" id="UP001595387"/>
    </source>
</evidence>
<evidence type="ECO:0000313" key="1">
    <source>
        <dbReference type="EMBL" id="MFC2948319.1"/>
    </source>
</evidence>
<accession>A0ABV7A652</accession>
<reference evidence="2" key="1">
    <citation type="journal article" date="2019" name="Int. J. Syst. Evol. Microbiol.">
        <title>The Global Catalogue of Microorganisms (GCM) 10K type strain sequencing project: providing services to taxonomists for standard genome sequencing and annotation.</title>
        <authorList>
            <consortium name="The Broad Institute Genomics Platform"/>
            <consortium name="The Broad Institute Genome Sequencing Center for Infectious Disease"/>
            <person name="Wu L."/>
            <person name="Ma J."/>
        </authorList>
    </citation>
    <scope>NUCLEOTIDE SEQUENCE [LARGE SCALE GENOMIC DNA]</scope>
    <source>
        <strain evidence="2">KCTC 13193</strain>
    </source>
</reference>
<keyword evidence="2" id="KW-1185">Reference proteome</keyword>
<gene>
    <name evidence="1" type="ORF">ACFODW_08200</name>
</gene>
<sequence length="153" mass="17824">MKWSAADLPRYIEAKEYIDTVMIPLIPFQLSNDKTTEKVAFQNELLSILANEIEKELTGRMMLSPPYHYRETSVGESEIVRLNGWVEEVREQPFNHIFFITFDSTWKKAENTLDGSVLWFPGSQSGDLSSNEMKRQIRDQVGQITELIRSYWS</sequence>